<keyword evidence="11" id="KW-0914">Notch signaling pathway</keyword>
<keyword evidence="7" id="KW-0812">Transmembrane</keyword>
<dbReference type="PROSITE" id="PS50258">
    <property type="entry name" value="LNR"/>
    <property type="match status" value="2"/>
</dbReference>
<dbReference type="Pfam" id="PF06816">
    <property type="entry name" value="NOD"/>
    <property type="match status" value="1"/>
</dbReference>
<keyword evidence="14 21" id="KW-0040">ANK repeat</keyword>
<evidence type="ECO:0000256" key="3">
    <source>
        <dbReference type="ARBA" id="ARBA00005847"/>
    </source>
</evidence>
<feature type="disulfide bond" evidence="22">
    <location>
        <begin position="630"/>
        <end position="639"/>
    </location>
</feature>
<feature type="disulfide bond" evidence="22">
    <location>
        <begin position="492"/>
        <end position="509"/>
    </location>
</feature>
<evidence type="ECO:0000313" key="27">
    <source>
        <dbReference type="Proteomes" id="UP000887575"/>
    </source>
</evidence>
<dbReference type="PROSITE" id="PS50297">
    <property type="entry name" value="ANK_REP_REGION"/>
    <property type="match status" value="1"/>
</dbReference>
<dbReference type="SMART" id="SM00181">
    <property type="entry name" value="EGF"/>
    <property type="match status" value="16"/>
</dbReference>
<dbReference type="PRINTS" id="PR01983">
    <property type="entry name" value="NOTCH"/>
</dbReference>
<feature type="disulfide bond" evidence="22">
    <location>
        <begin position="28"/>
        <end position="45"/>
    </location>
</feature>
<dbReference type="FunFam" id="2.10.25.10:FF:000005">
    <property type="entry name" value="Fibrillin 2"/>
    <property type="match status" value="1"/>
</dbReference>
<keyword evidence="15" id="KW-0472">Membrane</keyword>
<evidence type="ECO:0000256" key="5">
    <source>
        <dbReference type="ARBA" id="ARBA00022475"/>
    </source>
</evidence>
<dbReference type="InterPro" id="IPR000152">
    <property type="entry name" value="EGF-type_Asp/Asn_hydroxyl_site"/>
</dbReference>
<dbReference type="GO" id="GO:0005886">
    <property type="term" value="C:plasma membrane"/>
    <property type="evidence" value="ECO:0007669"/>
    <property type="project" value="UniProtKB-SubCell"/>
</dbReference>
<evidence type="ECO:0000259" key="26">
    <source>
        <dbReference type="PROSITE" id="PS50258"/>
    </source>
</evidence>
<dbReference type="Pfam" id="PF12661">
    <property type="entry name" value="hEGF"/>
    <property type="match status" value="2"/>
</dbReference>
<dbReference type="InterPro" id="IPR018097">
    <property type="entry name" value="EGF_Ca-bd_CS"/>
</dbReference>
<dbReference type="PROSITE" id="PS50088">
    <property type="entry name" value="ANK_REPEAT"/>
    <property type="match status" value="2"/>
</dbReference>
<reference evidence="28" key="1">
    <citation type="submission" date="2024-02" db="UniProtKB">
        <authorList>
            <consortium name="WormBaseParasite"/>
        </authorList>
    </citation>
    <scope>IDENTIFICATION</scope>
</reference>
<evidence type="ECO:0000256" key="16">
    <source>
        <dbReference type="ARBA" id="ARBA00023157"/>
    </source>
</evidence>
<evidence type="ECO:0000256" key="4">
    <source>
        <dbReference type="ARBA" id="ARBA00022473"/>
    </source>
</evidence>
<dbReference type="GO" id="GO:0061629">
    <property type="term" value="F:RNA polymerase II-specific DNA-binding transcription factor binding"/>
    <property type="evidence" value="ECO:0007669"/>
    <property type="project" value="UniProtKB-ARBA"/>
</dbReference>
<evidence type="ECO:0000256" key="2">
    <source>
        <dbReference type="ARBA" id="ARBA00004251"/>
    </source>
</evidence>
<dbReference type="GO" id="GO:0090575">
    <property type="term" value="C:RNA polymerase II transcription regulator complex"/>
    <property type="evidence" value="ECO:0007669"/>
    <property type="project" value="UniProtKB-ARBA"/>
</dbReference>
<feature type="disulfide bond" evidence="22">
    <location>
        <begin position="396"/>
        <end position="405"/>
    </location>
</feature>
<dbReference type="GO" id="GO:0005509">
    <property type="term" value="F:calcium ion binding"/>
    <property type="evidence" value="ECO:0007669"/>
    <property type="project" value="InterPro"/>
</dbReference>
<evidence type="ECO:0000313" key="28">
    <source>
        <dbReference type="WBParaSite" id="MBELARI_LOCUS11247"/>
    </source>
</evidence>
<dbReference type="PROSITE" id="PS00022">
    <property type="entry name" value="EGF_1"/>
    <property type="match status" value="14"/>
</dbReference>
<dbReference type="InterPro" id="IPR001881">
    <property type="entry name" value="EGF-like_Ca-bd_dom"/>
</dbReference>
<dbReference type="InterPro" id="IPR035993">
    <property type="entry name" value="Notch-like_dom_sf"/>
</dbReference>
<keyword evidence="13" id="KW-0805">Transcription regulation</keyword>
<feature type="domain" description="EGF-like" evidence="25">
    <location>
        <begin position="19"/>
        <end position="54"/>
    </location>
</feature>
<evidence type="ECO:0000256" key="10">
    <source>
        <dbReference type="ARBA" id="ARBA00022782"/>
    </source>
</evidence>
<dbReference type="GO" id="GO:0007411">
    <property type="term" value="P:axon guidance"/>
    <property type="evidence" value="ECO:0007669"/>
    <property type="project" value="TreeGrafter"/>
</dbReference>
<dbReference type="SUPFAM" id="SSF57196">
    <property type="entry name" value="EGF/Laminin"/>
    <property type="match status" value="15"/>
</dbReference>
<dbReference type="InterPro" id="IPR036770">
    <property type="entry name" value="Ankyrin_rpt-contain_sf"/>
</dbReference>
<feature type="disulfide bond" evidence="22">
    <location>
        <begin position="549"/>
        <end position="558"/>
    </location>
</feature>
<dbReference type="Pfam" id="PF12796">
    <property type="entry name" value="Ank_2"/>
    <property type="match status" value="1"/>
</dbReference>
<keyword evidence="19" id="KW-0325">Glycoprotein</keyword>
<feature type="domain" description="EGF-like" evidence="25">
    <location>
        <begin position="561"/>
        <end position="594"/>
    </location>
</feature>
<accession>A0AAF3EBC9</accession>
<dbReference type="SUPFAM" id="SSF90193">
    <property type="entry name" value="Notch domain"/>
    <property type="match status" value="2"/>
</dbReference>
<dbReference type="SMART" id="SM00248">
    <property type="entry name" value="ANK"/>
    <property type="match status" value="7"/>
</dbReference>
<dbReference type="GO" id="GO:0048513">
    <property type="term" value="P:animal organ development"/>
    <property type="evidence" value="ECO:0007669"/>
    <property type="project" value="UniProtKB-ARBA"/>
</dbReference>
<dbReference type="GO" id="GO:0007219">
    <property type="term" value="P:Notch signaling pathway"/>
    <property type="evidence" value="ECO:0007669"/>
    <property type="project" value="UniProtKB-KW"/>
</dbReference>
<evidence type="ECO:0000256" key="12">
    <source>
        <dbReference type="ARBA" id="ARBA00022989"/>
    </source>
</evidence>
<dbReference type="Pfam" id="PF00066">
    <property type="entry name" value="Notch"/>
    <property type="match status" value="3"/>
</dbReference>
<dbReference type="InterPro" id="IPR011656">
    <property type="entry name" value="Notch_NODP_dom"/>
</dbReference>
<feature type="disulfide bond" evidence="22">
    <location>
        <begin position="105"/>
        <end position="122"/>
    </location>
</feature>
<feature type="compositionally biased region" description="Polar residues" evidence="23">
    <location>
        <begin position="1360"/>
        <end position="1381"/>
    </location>
</feature>
<dbReference type="InterPro" id="IPR013032">
    <property type="entry name" value="EGF-like_CS"/>
</dbReference>
<feature type="domain" description="EGF-like" evidence="25">
    <location>
        <begin position="255"/>
        <end position="291"/>
    </location>
</feature>
<evidence type="ECO:0000256" key="6">
    <source>
        <dbReference type="ARBA" id="ARBA00022536"/>
    </source>
</evidence>
<feature type="domain" description="EGF-like" evidence="25">
    <location>
        <begin position="136"/>
        <end position="172"/>
    </location>
</feature>
<keyword evidence="4" id="KW-0217">Developmental protein</keyword>
<dbReference type="GO" id="GO:0009986">
    <property type="term" value="C:cell surface"/>
    <property type="evidence" value="ECO:0007669"/>
    <property type="project" value="TreeGrafter"/>
</dbReference>
<dbReference type="InterPro" id="IPR049883">
    <property type="entry name" value="NOTCH1_EGF-like"/>
</dbReference>
<feature type="disulfide bond" evidence="22">
    <location>
        <begin position="61"/>
        <end position="71"/>
    </location>
</feature>
<evidence type="ECO:0000256" key="14">
    <source>
        <dbReference type="ARBA" id="ARBA00023043"/>
    </source>
</evidence>
<dbReference type="InterPro" id="IPR002110">
    <property type="entry name" value="Ankyrin_rpt"/>
</dbReference>
<proteinExistence type="inferred from homology"/>
<evidence type="ECO:0000259" key="25">
    <source>
        <dbReference type="PROSITE" id="PS50026"/>
    </source>
</evidence>
<evidence type="ECO:0000256" key="20">
    <source>
        <dbReference type="ARBA" id="ARBA00023242"/>
    </source>
</evidence>
<dbReference type="FunFam" id="2.10.25.10:FF:000255">
    <property type="entry name" value="Sushi, nidogen and EGF-like domains 1"/>
    <property type="match status" value="1"/>
</dbReference>
<dbReference type="PROSITE" id="PS00010">
    <property type="entry name" value="ASX_HYDROXYL"/>
    <property type="match status" value="3"/>
</dbReference>
<dbReference type="PANTHER" id="PTHR45836:SF23">
    <property type="entry name" value="NEUROGENIC LOCUS NOTCH HOMOLOG PROTEIN 1"/>
    <property type="match status" value="1"/>
</dbReference>
<keyword evidence="16 22" id="KW-1015">Disulfide bond</keyword>
<dbReference type="Gene3D" id="1.25.40.20">
    <property type="entry name" value="Ankyrin repeat-containing domain"/>
    <property type="match status" value="1"/>
</dbReference>
<organism evidence="27 28">
    <name type="scientific">Mesorhabditis belari</name>
    <dbReference type="NCBI Taxonomy" id="2138241"/>
    <lineage>
        <taxon>Eukaryota</taxon>
        <taxon>Metazoa</taxon>
        <taxon>Ecdysozoa</taxon>
        <taxon>Nematoda</taxon>
        <taxon>Chromadorea</taxon>
        <taxon>Rhabditida</taxon>
        <taxon>Rhabditina</taxon>
        <taxon>Rhabditomorpha</taxon>
        <taxon>Rhabditoidea</taxon>
        <taxon>Rhabditidae</taxon>
        <taxon>Mesorhabditinae</taxon>
        <taxon>Mesorhabditis</taxon>
    </lineage>
</organism>
<keyword evidence="17" id="KW-0010">Activator</keyword>
<evidence type="ECO:0000256" key="19">
    <source>
        <dbReference type="ARBA" id="ARBA00023180"/>
    </source>
</evidence>
<protein>
    <submittedName>
        <fullName evidence="28">Notch</fullName>
    </submittedName>
</protein>
<feature type="repeat" description="ANK" evidence="21">
    <location>
        <begin position="1230"/>
        <end position="1262"/>
    </location>
</feature>
<dbReference type="PANTHER" id="PTHR45836">
    <property type="entry name" value="SLIT HOMOLOG"/>
    <property type="match status" value="1"/>
</dbReference>
<feature type="domain" description="EGF-like" evidence="25">
    <location>
        <begin position="293"/>
        <end position="329"/>
    </location>
</feature>
<comment type="caution">
    <text evidence="22">Lacks conserved residue(s) required for the propagation of feature annotation.</text>
</comment>
<dbReference type="GO" id="GO:0043235">
    <property type="term" value="C:receptor complex"/>
    <property type="evidence" value="ECO:0007669"/>
    <property type="project" value="TreeGrafter"/>
</dbReference>
<dbReference type="FunFam" id="3.30.300.320:FF:000001">
    <property type="entry name" value="Neurogenic locus notch 1"/>
    <property type="match status" value="1"/>
</dbReference>
<keyword evidence="12" id="KW-1133">Transmembrane helix</keyword>
<evidence type="ECO:0000256" key="21">
    <source>
        <dbReference type="PROSITE-ProRule" id="PRU00023"/>
    </source>
</evidence>
<feature type="disulfide bond" evidence="22">
    <location>
        <begin position="319"/>
        <end position="328"/>
    </location>
</feature>
<evidence type="ECO:0000256" key="13">
    <source>
        <dbReference type="ARBA" id="ARBA00023015"/>
    </source>
</evidence>
<feature type="region of interest" description="Disordered" evidence="23">
    <location>
        <begin position="1289"/>
        <end position="1397"/>
    </location>
</feature>
<dbReference type="Pfam" id="PF07645">
    <property type="entry name" value="EGF_CA"/>
    <property type="match status" value="2"/>
</dbReference>
<dbReference type="SMART" id="SM00004">
    <property type="entry name" value="NL"/>
    <property type="match status" value="3"/>
</dbReference>
<dbReference type="WBParaSite" id="MBELARI_LOCUS11247">
    <property type="protein sequence ID" value="MBELARI_LOCUS11247"/>
    <property type="gene ID" value="MBELARI_LOCUS11247"/>
</dbReference>
<feature type="domain" description="EGF-like" evidence="25">
    <location>
        <begin position="369"/>
        <end position="406"/>
    </location>
</feature>
<keyword evidence="6 22" id="KW-0245">EGF-like domain</keyword>
<feature type="domain" description="EGF-like" evidence="25">
    <location>
        <begin position="483"/>
        <end position="521"/>
    </location>
</feature>
<evidence type="ECO:0000256" key="1">
    <source>
        <dbReference type="ARBA" id="ARBA00004123"/>
    </source>
</evidence>
<dbReference type="Gene3D" id="3.30.300.320">
    <property type="match status" value="1"/>
</dbReference>
<feature type="domain" description="LNR" evidence="26">
    <location>
        <begin position="659"/>
        <end position="695"/>
    </location>
</feature>
<dbReference type="PROSITE" id="PS01187">
    <property type="entry name" value="EGF_CA"/>
    <property type="match status" value="2"/>
</dbReference>
<feature type="disulfide bond" evidence="22">
    <location>
        <begin position="281"/>
        <end position="290"/>
    </location>
</feature>
<feature type="disulfide bond" evidence="22">
    <location>
        <begin position="178"/>
        <end position="188"/>
    </location>
</feature>
<evidence type="ECO:0000256" key="11">
    <source>
        <dbReference type="ARBA" id="ARBA00022976"/>
    </source>
</evidence>
<dbReference type="Gene3D" id="2.10.25.10">
    <property type="entry name" value="Laminin"/>
    <property type="match status" value="15"/>
</dbReference>
<feature type="domain" description="EGF-like" evidence="25">
    <location>
        <begin position="523"/>
        <end position="559"/>
    </location>
</feature>
<dbReference type="GO" id="GO:0040024">
    <property type="term" value="P:dauer larval development"/>
    <property type="evidence" value="ECO:0007669"/>
    <property type="project" value="UniProtKB-ARBA"/>
</dbReference>
<dbReference type="Pfam" id="PF07684">
    <property type="entry name" value="NODP"/>
    <property type="match status" value="1"/>
</dbReference>
<dbReference type="GO" id="GO:0022611">
    <property type="term" value="P:dormancy process"/>
    <property type="evidence" value="ECO:0007669"/>
    <property type="project" value="UniProtKB-ARBA"/>
</dbReference>
<dbReference type="GO" id="GO:0001708">
    <property type="term" value="P:cell fate specification"/>
    <property type="evidence" value="ECO:0007669"/>
    <property type="project" value="UniProtKB-ARBA"/>
</dbReference>
<comment type="subcellular location">
    <subcellularLocation>
        <location evidence="2">Cell membrane</location>
        <topology evidence="2">Single-pass type I membrane protein</topology>
    </subcellularLocation>
    <subcellularLocation>
        <location evidence="1">Nucleus</location>
    </subcellularLocation>
</comment>
<evidence type="ECO:0000256" key="17">
    <source>
        <dbReference type="ARBA" id="ARBA00023159"/>
    </source>
</evidence>
<dbReference type="SMART" id="SM00179">
    <property type="entry name" value="EGF_CA"/>
    <property type="match status" value="11"/>
</dbReference>
<sequence>MLGFFSILLIFPIIKSNFIPGNCAPGNCLNGGKCFAGKEPSSYWCRCKEPFSGSRCEKQPCVPYCQNGGLCSSNRNGTFSCQCPIGFTGASCEKMVPSICSSNPCSAHGTCRLVSSLQKFTCECENGWIGEDCSKRVVGCKCENGGSCEAVHRQKSIPKCRCPSGFTGLHCEIDVDECLDNPCDRGTCLNTYGSYECKCDDGWAGGFCAHRSRPDECSAMGTARCQNGGFCEKTITGKYRCTCPPMFSGEKCELDFDECNQFPCQNGGTCKNSYGGFECFCTADFMGKTCELPRDGCEHNKCASGSICVSDGNSYRCDCPTGRAGLYCDKVDQCAHHPCLNGDCITDRITGSFSCDCPLGFAGARCSEDVDECERDSPCLHGATCVNTQGGYACQCAPGYLGPRCEHFIEECQLNPCKNGGSCFANDTCFCQPGFGGRLCETVLSSACKDTCIGGKACLPDKNGTFSCQCEEGDEMCENELKFGDGCRTKPCEHGSICKSTTSSPGFQCFCLLGWEGDRCQNVTDYCARNPCQNDGHCVNEVHGAECVCEKGFSGARCEQLDSSCATGTCLNGGKCSNSTICECKNGFYGDRCELSRNSNDFVDSTECPQGHCQNGGLCTIVAKAPKCECARGFFGMNCQFWADVDKFNSTDLEEKERCRLHGCADLVNNGHCDAECNYFACDYDGGDCSAQDKPYAKCLAANYCARAFHDGLCDEVCNNEACLFDGFDCARFSHDQCPTACRALSQDGNCDSMCNIANCGFDGGDCEQRPAKLPGEVEVIVLVEPDAFVVLAKDMLVDVSALLRATVRIARDSTGPKAFKWSLDGGAADRIIFPNSESLSAVYEGTRAKRKALVSGVQVFLEIDVASCTDQCFSDPSSAASFVSAAVAKKQLSVPIYSALAVNERRKEKESGGWRALEICLFIFFCVLGVGVLSAQIIPHIKNRKRKRVCNAHVWTPPSEQALNEANAKASNPMRWHEFMPYGYQYGNSGYIRAEPRDEWYPTIKLPKLEQRTYDAPTELHWEAVNKELTSTNREIKQQNINALTVHSQTVLHLLVGNLDRADDEVIARVDDLAKNGADLDALDKDDMTPLFVSVLKNRVIVAEKLIKLGADPQIAARDGTTILHQTMKNSDLGMLAMLLRYETIRKMIEVVDDFNRTPLMVLARHHLLNDPMALMLVEAGAEVNSQGDKDRTDQTGETPLHFAAGANNTAMIRFLVEKNANKDAQDRMDRTPLFIAAEKNFVEAVKLLVESQASTEIADQKDRTPLDVAKENECLEVVSVLEKAAMRLPQPPPEKQPLPAPQRVVRARRGPTREPARKSRAAHPDTPPSSDRSDYSSPSPVEGTTRAGTRSAQREPTRSSTRTATLPSLSLSRTNQSMSPLPISSHLPDASNVLTPPQNSINASWNSTSIQLQKLPDASNVLTPPQNNGTKWNPSPPYDFHGVSIEYGGALYGGSDPFGPPCSFAKNDHRPPQAYAWQTNV</sequence>
<keyword evidence="20" id="KW-0539">Nucleus</keyword>
<feature type="domain" description="LNR" evidence="26">
    <location>
        <begin position="699"/>
        <end position="742"/>
    </location>
</feature>
<dbReference type="PROSITE" id="PS50026">
    <property type="entry name" value="EGF_3"/>
    <property type="match status" value="15"/>
</dbReference>
<dbReference type="FunFam" id="2.10.25.10:FF:000471">
    <property type="entry name" value="Protein lin-12"/>
    <property type="match status" value="1"/>
</dbReference>
<evidence type="ECO:0000256" key="22">
    <source>
        <dbReference type="PROSITE-ProRule" id="PRU00076"/>
    </source>
</evidence>
<dbReference type="SUPFAM" id="SSF48403">
    <property type="entry name" value="Ankyrin repeat"/>
    <property type="match status" value="1"/>
</dbReference>
<feature type="disulfide bond" evidence="22">
    <location>
        <begin position="584"/>
        <end position="593"/>
    </location>
</feature>
<evidence type="ECO:0000256" key="18">
    <source>
        <dbReference type="ARBA" id="ARBA00023163"/>
    </source>
</evidence>
<keyword evidence="8 24" id="KW-0732">Signal</keyword>
<feature type="disulfide bond" evidence="22">
    <location>
        <begin position="431"/>
        <end position="440"/>
    </location>
</feature>
<feature type="disulfide bond" evidence="22">
    <location>
        <begin position="83"/>
        <end position="92"/>
    </location>
</feature>
<dbReference type="InterPro" id="IPR000800">
    <property type="entry name" value="Notch_dom"/>
</dbReference>
<keyword evidence="5" id="KW-1003">Cell membrane</keyword>
<feature type="domain" description="EGF-like" evidence="25">
    <location>
        <begin position="330"/>
        <end position="367"/>
    </location>
</feature>
<dbReference type="InterPro" id="IPR000742">
    <property type="entry name" value="EGF"/>
</dbReference>
<evidence type="ECO:0000256" key="7">
    <source>
        <dbReference type="ARBA" id="ARBA00022692"/>
    </source>
</evidence>
<evidence type="ECO:0000256" key="8">
    <source>
        <dbReference type="ARBA" id="ARBA00022729"/>
    </source>
</evidence>
<dbReference type="InterPro" id="IPR051355">
    <property type="entry name" value="Notch/Slit_guidance"/>
</dbReference>
<keyword evidence="9" id="KW-0677">Repeat</keyword>
<feature type="disulfide bond" evidence="22">
    <location>
        <begin position="199"/>
        <end position="208"/>
    </location>
</feature>
<feature type="disulfide bond" evidence="22">
    <location>
        <begin position="162"/>
        <end position="171"/>
    </location>
</feature>
<feature type="disulfide bond" evidence="22">
    <location>
        <begin position="124"/>
        <end position="133"/>
    </location>
</feature>
<keyword evidence="10" id="KW-0221">Differentiation</keyword>
<feature type="disulfide bond" evidence="22">
    <location>
        <begin position="357"/>
        <end position="366"/>
    </location>
</feature>
<feature type="domain" description="EGF-like" evidence="25">
    <location>
        <begin position="96"/>
        <end position="134"/>
    </location>
</feature>
<name>A0AAF3EBC9_9BILA</name>
<feature type="chain" id="PRO_5042008223" evidence="24">
    <location>
        <begin position="17"/>
        <end position="1483"/>
    </location>
</feature>
<feature type="disulfide bond" evidence="22">
    <location>
        <begin position="243"/>
        <end position="252"/>
    </location>
</feature>
<dbReference type="InterPro" id="IPR010660">
    <property type="entry name" value="Notch_NOD_dom"/>
</dbReference>
<keyword evidence="27" id="KW-1185">Reference proteome</keyword>
<feature type="domain" description="EGF-like" evidence="25">
    <location>
        <begin position="604"/>
        <end position="640"/>
    </location>
</feature>
<feature type="compositionally biased region" description="Pro residues" evidence="23">
    <location>
        <begin position="1291"/>
        <end position="1302"/>
    </location>
</feature>
<dbReference type="Gene3D" id="3.30.70.3310">
    <property type="match status" value="1"/>
</dbReference>
<feature type="signal peptide" evidence="24">
    <location>
        <begin position="1"/>
        <end position="16"/>
    </location>
</feature>
<dbReference type="Pfam" id="PF00008">
    <property type="entry name" value="EGF"/>
    <property type="match status" value="5"/>
</dbReference>
<evidence type="ECO:0000256" key="23">
    <source>
        <dbReference type="SAM" id="MobiDB-lite"/>
    </source>
</evidence>
<evidence type="ECO:0000256" key="15">
    <source>
        <dbReference type="ARBA" id="ARBA00023136"/>
    </source>
</evidence>
<dbReference type="PROSITE" id="PS01186">
    <property type="entry name" value="EGF_2"/>
    <property type="match status" value="11"/>
</dbReference>
<keyword evidence="18" id="KW-0804">Transcription</keyword>
<dbReference type="PRINTS" id="PR01452">
    <property type="entry name" value="LNOTCHREPEAT"/>
</dbReference>
<dbReference type="FunFam" id="2.10.25.10:FF:000321">
    <property type="entry name" value="Protein delta homolog 1"/>
    <property type="match status" value="1"/>
</dbReference>
<feature type="domain" description="EGF-like" evidence="25">
    <location>
        <begin position="57"/>
        <end position="93"/>
    </location>
</feature>
<comment type="similarity">
    <text evidence="3">Belongs to the NOTCH family.</text>
</comment>
<dbReference type="SMART" id="SM01339">
    <property type="entry name" value="NODP"/>
    <property type="match status" value="1"/>
</dbReference>
<evidence type="ECO:0000256" key="24">
    <source>
        <dbReference type="SAM" id="SignalP"/>
    </source>
</evidence>
<feature type="repeat" description="ANK" evidence="21">
    <location>
        <begin position="1197"/>
        <end position="1229"/>
    </location>
</feature>
<feature type="domain" description="EGF-like" evidence="25">
    <location>
        <begin position="174"/>
        <end position="209"/>
    </location>
</feature>
<feature type="domain" description="EGF-like" evidence="25">
    <location>
        <begin position="408"/>
        <end position="441"/>
    </location>
</feature>
<feature type="domain" description="EGF-like" evidence="25">
    <location>
        <begin position="213"/>
        <end position="253"/>
    </location>
</feature>
<feature type="disulfide bond" evidence="22">
    <location>
        <begin position="334"/>
        <end position="344"/>
    </location>
</feature>
<evidence type="ECO:0000256" key="9">
    <source>
        <dbReference type="ARBA" id="ARBA00022737"/>
    </source>
</evidence>
<dbReference type="CDD" id="cd00054">
    <property type="entry name" value="EGF_CA"/>
    <property type="match status" value="7"/>
</dbReference>
<dbReference type="Proteomes" id="UP000887575">
    <property type="component" value="Unassembled WGS sequence"/>
</dbReference>
<feature type="disulfide bond" evidence="22">
    <location>
        <begin position="511"/>
        <end position="520"/>
    </location>
</feature>